<reference evidence="1" key="1">
    <citation type="submission" date="2020-05" db="EMBL/GenBank/DDBJ databases">
        <title>Large-scale comparative analyses of tick genomes elucidate their genetic diversity and vector capacities.</title>
        <authorList>
            <person name="Jia N."/>
            <person name="Wang J."/>
            <person name="Shi W."/>
            <person name="Du L."/>
            <person name="Sun Y."/>
            <person name="Zhan W."/>
            <person name="Jiang J."/>
            <person name="Wang Q."/>
            <person name="Zhang B."/>
            <person name="Ji P."/>
            <person name="Sakyi L.B."/>
            <person name="Cui X."/>
            <person name="Yuan T."/>
            <person name="Jiang B."/>
            <person name="Yang W."/>
            <person name="Lam T.T.-Y."/>
            <person name="Chang Q."/>
            <person name="Ding S."/>
            <person name="Wang X."/>
            <person name="Zhu J."/>
            <person name="Ruan X."/>
            <person name="Zhao L."/>
            <person name="Wei J."/>
            <person name="Que T."/>
            <person name="Du C."/>
            <person name="Cheng J."/>
            <person name="Dai P."/>
            <person name="Han X."/>
            <person name="Huang E."/>
            <person name="Gao Y."/>
            <person name="Liu J."/>
            <person name="Shao H."/>
            <person name="Ye R."/>
            <person name="Li L."/>
            <person name="Wei W."/>
            <person name="Wang X."/>
            <person name="Wang C."/>
            <person name="Yang T."/>
            <person name="Huo Q."/>
            <person name="Li W."/>
            <person name="Guo W."/>
            <person name="Chen H."/>
            <person name="Zhou L."/>
            <person name="Ni X."/>
            <person name="Tian J."/>
            <person name="Zhou Y."/>
            <person name="Sheng Y."/>
            <person name="Liu T."/>
            <person name="Pan Y."/>
            <person name="Xia L."/>
            <person name="Li J."/>
            <person name="Zhao F."/>
            <person name="Cao W."/>
        </authorList>
    </citation>
    <scope>NUCLEOTIDE SEQUENCE</scope>
    <source>
        <strain evidence="1">Hyas-2018</strain>
    </source>
</reference>
<proteinExistence type="predicted"/>
<name>A0ACB7SJB2_HYAAI</name>
<gene>
    <name evidence="1" type="ORF">HPB50_019798</name>
</gene>
<dbReference type="EMBL" id="CM023484">
    <property type="protein sequence ID" value="KAH6934056.1"/>
    <property type="molecule type" value="Genomic_DNA"/>
</dbReference>
<protein>
    <submittedName>
        <fullName evidence="1">Uncharacterized protein</fullName>
    </submittedName>
</protein>
<organism evidence="1 2">
    <name type="scientific">Hyalomma asiaticum</name>
    <name type="common">Tick</name>
    <dbReference type="NCBI Taxonomy" id="266040"/>
    <lineage>
        <taxon>Eukaryota</taxon>
        <taxon>Metazoa</taxon>
        <taxon>Ecdysozoa</taxon>
        <taxon>Arthropoda</taxon>
        <taxon>Chelicerata</taxon>
        <taxon>Arachnida</taxon>
        <taxon>Acari</taxon>
        <taxon>Parasitiformes</taxon>
        <taxon>Ixodida</taxon>
        <taxon>Ixodoidea</taxon>
        <taxon>Ixodidae</taxon>
        <taxon>Hyalomminae</taxon>
        <taxon>Hyalomma</taxon>
    </lineage>
</organism>
<comment type="caution">
    <text evidence="1">The sequence shown here is derived from an EMBL/GenBank/DDBJ whole genome shotgun (WGS) entry which is preliminary data.</text>
</comment>
<keyword evidence="2" id="KW-1185">Reference proteome</keyword>
<evidence type="ECO:0000313" key="1">
    <source>
        <dbReference type="EMBL" id="KAH6934056.1"/>
    </source>
</evidence>
<evidence type="ECO:0000313" key="2">
    <source>
        <dbReference type="Proteomes" id="UP000821845"/>
    </source>
</evidence>
<dbReference type="Proteomes" id="UP000821845">
    <property type="component" value="Chromosome 4"/>
</dbReference>
<sequence>MLPIGTLAPRARVMERSTLFTEPAGGRASVHAAYATCFSFGAENLRAARGWLMVLRRSKLRRRAGRRTALPSLAAACASPPASPGFRS</sequence>
<accession>A0ACB7SJB2</accession>